<dbReference type="EMBL" id="AP018553">
    <property type="protein sequence ID" value="BBD72297.1"/>
    <property type="molecule type" value="Genomic_DNA"/>
</dbReference>
<dbReference type="GeneID" id="38666191"/>
<reference evidence="4" key="2">
    <citation type="submission" date="2018-04" db="EMBL/GenBank/DDBJ databases">
        <title>Complete genome sequence of Sulfodiicoccus acidiphilus strain HS-1.</title>
        <authorList>
            <person name="Sakai H.D."/>
            <person name="Kurosawa N."/>
        </authorList>
    </citation>
    <scope>NUCLEOTIDE SEQUENCE [LARGE SCALE GENOMIC DNA]</scope>
    <source>
        <strain evidence="4">HS-1</strain>
    </source>
</reference>
<evidence type="ECO:0000313" key="3">
    <source>
        <dbReference type="EMBL" id="GGT90460.1"/>
    </source>
</evidence>
<dbReference type="PANTHER" id="PTHR35402">
    <property type="entry name" value="INTEGRAL MEMBRANE PROTEIN-RELATED"/>
    <property type="match status" value="1"/>
</dbReference>
<feature type="transmembrane region" description="Helical" evidence="1">
    <location>
        <begin position="200"/>
        <end position="221"/>
    </location>
</feature>
<protein>
    <recommendedName>
        <fullName evidence="5">Type II secretion system protein GspF domain-containing protein</fullName>
    </recommendedName>
</protein>
<feature type="transmembrane region" description="Helical" evidence="1">
    <location>
        <begin position="260"/>
        <end position="277"/>
    </location>
</feature>
<dbReference type="PANTHER" id="PTHR35402:SF1">
    <property type="entry name" value="TYPE II SECRETION SYSTEM PROTEIN GSPF DOMAIN-CONTAINING PROTEIN"/>
    <property type="match status" value="1"/>
</dbReference>
<dbReference type="AlphaFoldDB" id="A0A348B295"/>
<gene>
    <name evidence="3" type="ORF">GCM10007116_05350</name>
    <name evidence="2" type="ORF">HS1genome_0686</name>
</gene>
<name>A0A348B295_9CREN</name>
<reference evidence="3" key="1">
    <citation type="journal article" date="2014" name="Int. J. Syst. Evol. Microbiol.">
        <title>Complete genome sequence of Corynebacterium casei LMG S-19264T (=DSM 44701T), isolated from a smear-ripened cheese.</title>
        <authorList>
            <consortium name="US DOE Joint Genome Institute (JGI-PGF)"/>
            <person name="Walter F."/>
            <person name="Albersmeier A."/>
            <person name="Kalinowski J."/>
            <person name="Ruckert C."/>
        </authorList>
    </citation>
    <scope>NUCLEOTIDE SEQUENCE</scope>
    <source>
        <strain evidence="3">JCM 31740</strain>
    </source>
</reference>
<dbReference type="EMBL" id="BMQS01000004">
    <property type="protein sequence ID" value="GGT90460.1"/>
    <property type="molecule type" value="Genomic_DNA"/>
</dbReference>
<proteinExistence type="predicted"/>
<evidence type="ECO:0000313" key="4">
    <source>
        <dbReference type="Proteomes" id="UP000276741"/>
    </source>
</evidence>
<dbReference type="RefSeq" id="WP_126449641.1">
    <property type="nucleotide sequence ID" value="NZ_AP018553.1"/>
</dbReference>
<keyword evidence="1" id="KW-0812">Transmembrane</keyword>
<accession>A0A348B295</accession>
<dbReference type="KEGG" id="sacd:HS1genome_0686"/>
<keyword evidence="1" id="KW-0472">Membrane</keyword>
<dbReference type="Proteomes" id="UP000276741">
    <property type="component" value="Chromosome"/>
</dbReference>
<feature type="transmembrane region" description="Helical" evidence="1">
    <location>
        <begin position="54"/>
        <end position="75"/>
    </location>
</feature>
<sequence>MKLKSTELFKGKVSFYLELLGEDAEKLRKVENILLFATLPLALTISLASVWNPYFLVCLAIPVLLYFYIPIYLWAKTVELKSRLAVEVPYFAILAYVNVSVGKGIVRSLSEASEFPGLRDVAREYRSVVRYAKAMRVGLQEAVARRAELHSGDALGKFFNTYLTSVRAGDEVNGLRRAVREALDELGSGFQEYVERASELVEVSFSVLLLLPALLVAFSVLSASNGMTPYIPLLTLPPIILAIEASQPKVTTLELGKRELITLVSLIPFAFPIPLYLRLYISEVSLALTCLPRYLELLRGEKLNDSMPSILRELSELHRVGYGVRYALSRASSISRGVSGTLFRKINVATKLNGELPALNSTSNAFNFAWGLIRTLDKTGGREVDWLAELSNLVWNMNSSLKKLRSRLRPFEALSLLSPFLISFTLGTMGSIVGQSADLKAAIMAYTFATTVIFSKLSKFTLVDVPTLLVSSSLALVAIQYFLPTLTHL</sequence>
<dbReference type="InterPro" id="IPR056569">
    <property type="entry name" value="ArlJ-like"/>
</dbReference>
<feature type="transmembrane region" description="Helical" evidence="1">
    <location>
        <begin position="411"/>
        <end position="433"/>
    </location>
</feature>
<keyword evidence="4" id="KW-1185">Reference proteome</keyword>
<organism evidence="2 4">
    <name type="scientific">Sulfodiicoccus acidiphilus</name>
    <dbReference type="NCBI Taxonomy" id="1670455"/>
    <lineage>
        <taxon>Archaea</taxon>
        <taxon>Thermoproteota</taxon>
        <taxon>Thermoprotei</taxon>
        <taxon>Sulfolobales</taxon>
        <taxon>Sulfolobaceae</taxon>
        <taxon>Sulfodiicoccus</taxon>
    </lineage>
</organism>
<feature type="transmembrane region" description="Helical" evidence="1">
    <location>
        <begin position="462"/>
        <end position="483"/>
    </location>
</feature>
<dbReference type="Proteomes" id="UP000616143">
    <property type="component" value="Unassembled WGS sequence"/>
</dbReference>
<evidence type="ECO:0000313" key="2">
    <source>
        <dbReference type="EMBL" id="BBD72297.1"/>
    </source>
</evidence>
<evidence type="ECO:0000256" key="1">
    <source>
        <dbReference type="SAM" id="Phobius"/>
    </source>
</evidence>
<keyword evidence="1" id="KW-1133">Transmembrane helix</keyword>
<feature type="transmembrane region" description="Helical" evidence="1">
    <location>
        <begin position="30"/>
        <end position="48"/>
    </location>
</feature>
<reference evidence="3" key="4">
    <citation type="submission" date="2020-09" db="EMBL/GenBank/DDBJ databases">
        <authorList>
            <person name="Sun Q."/>
            <person name="Ohkuma M."/>
        </authorList>
    </citation>
    <scope>NUCLEOTIDE SEQUENCE</scope>
    <source>
        <strain evidence="3">JCM 31740</strain>
    </source>
</reference>
<reference evidence="2" key="3">
    <citation type="journal article" date="2019" name="BMC Res. Notes">
        <title>Complete genome sequence of the Sulfodiicoccus acidiphilus strain HS-1T, the first crenarchaeon that lacks polB3, isolated from an acidic hot spring in Ohwaku-dani, Hakone, Japan.</title>
        <authorList>
            <person name="Sakai H.D."/>
            <person name="Kurosawa N."/>
        </authorList>
    </citation>
    <scope>NUCLEOTIDE SEQUENCE</scope>
    <source>
        <strain evidence="2">HS-1</strain>
    </source>
</reference>
<dbReference type="NCBIfam" id="NF046075">
    <property type="entry name" value="UpsF"/>
    <property type="match status" value="1"/>
</dbReference>
<evidence type="ECO:0008006" key="5">
    <source>
        <dbReference type="Google" id="ProtNLM"/>
    </source>
</evidence>